<keyword evidence="5" id="KW-0456">Lyase</keyword>
<comment type="caution">
    <text evidence="5">The sequence shown here is derived from an EMBL/GenBank/DDBJ whole genome shotgun (WGS) entry which is preliminary data.</text>
</comment>
<protein>
    <submittedName>
        <fullName evidence="5">Dna-(Apurinic or apyrimidinic site) lyase</fullName>
    </submittedName>
</protein>
<organism evidence="5 6">
    <name type="scientific">Cardiosporidium cionae</name>
    <dbReference type="NCBI Taxonomy" id="476202"/>
    <lineage>
        <taxon>Eukaryota</taxon>
        <taxon>Sar</taxon>
        <taxon>Alveolata</taxon>
        <taxon>Apicomplexa</taxon>
        <taxon>Aconoidasida</taxon>
        <taxon>Nephromycida</taxon>
        <taxon>Cardiosporidium</taxon>
    </lineage>
</organism>
<proteinExistence type="predicted"/>
<dbReference type="InterPro" id="IPR004808">
    <property type="entry name" value="AP_endonuc_1"/>
</dbReference>
<dbReference type="Gene3D" id="3.60.10.10">
    <property type="entry name" value="Endonuclease/exonuclease/phosphatase"/>
    <property type="match status" value="2"/>
</dbReference>
<evidence type="ECO:0000313" key="6">
    <source>
        <dbReference type="Proteomes" id="UP000823046"/>
    </source>
</evidence>
<accession>A0ABQ7J659</accession>
<dbReference type="InterPro" id="IPR036691">
    <property type="entry name" value="Endo/exonu/phosph_ase_sf"/>
</dbReference>
<comment type="cofactor">
    <cofactor evidence="1">
        <name>Mg(2+)</name>
        <dbReference type="ChEBI" id="CHEBI:18420"/>
    </cofactor>
</comment>
<evidence type="ECO:0000256" key="3">
    <source>
        <dbReference type="ARBA" id="ARBA00022801"/>
    </source>
</evidence>
<keyword evidence="4" id="KW-0460">Magnesium</keyword>
<keyword evidence="6" id="KW-1185">Reference proteome</keyword>
<evidence type="ECO:0000256" key="4">
    <source>
        <dbReference type="ARBA" id="ARBA00022842"/>
    </source>
</evidence>
<dbReference type="PANTHER" id="PTHR22748:SF6">
    <property type="entry name" value="DNA-(APURINIC OR APYRIMIDINIC SITE) ENDONUCLEASE"/>
    <property type="match status" value="1"/>
</dbReference>
<dbReference type="EMBL" id="JADAQX010000749">
    <property type="protein sequence ID" value="KAF8819459.1"/>
    <property type="molecule type" value="Genomic_DNA"/>
</dbReference>
<dbReference type="SUPFAM" id="SSF56219">
    <property type="entry name" value="DNase I-like"/>
    <property type="match status" value="2"/>
</dbReference>
<evidence type="ECO:0000256" key="2">
    <source>
        <dbReference type="ARBA" id="ARBA00022723"/>
    </source>
</evidence>
<evidence type="ECO:0000313" key="5">
    <source>
        <dbReference type="EMBL" id="KAF8819459.1"/>
    </source>
</evidence>
<dbReference type="Proteomes" id="UP000823046">
    <property type="component" value="Unassembled WGS sequence"/>
</dbReference>
<gene>
    <name evidence="5" type="ORF">IE077_001006</name>
</gene>
<keyword evidence="2" id="KW-0479">Metal-binding</keyword>
<dbReference type="GO" id="GO:0016829">
    <property type="term" value="F:lyase activity"/>
    <property type="evidence" value="ECO:0007669"/>
    <property type="project" value="UniProtKB-KW"/>
</dbReference>
<sequence length="800" mass="90424">MSKEAKVSQKKLAADPKSISALLPTYDTFWCCCSQKRGFMGYSGTTTFCRISMTDSADSQPFSTFLSPREAIERHVYYDASSVALSPSPISLGVGVSIKRFVSSLHSVIIAWWWNPENGFPPSVSTPSVPENVPLSTESAAASIAFEPFLPLHFAWKNAAHSPPSVHCDLNDEGRLLITRHSHFSLLNVYVPTSGNGYSRLPYKMRFLHALRAKMLELRVATGLPVILVGDLNASYRGEDCYWADRLVNIRQLWSSADFLSSSPAAAVLTDKTERNFEDRLNTVLDETLLKKLREFGPSIEGLLREDSMHSILFVPGKDKAEKITSGNPFSINRRNDSYRFLLHVPKGSTTSIGKPFDSMEETLLHTSLKACTIMDTYEEDCKSFIFHTAYKENKGNSSLSLMGSYAYQADTADNHWIARYKDRLSVSFLADCFKAIQVPLTLNEQKQLSTIGESFHPPCLQKWMQALFQEDLMVDTFATVHPTYKGRFTAFDQYSNKRYTNEGVRIDYILLDPALYLTHIHPFEDLFTDENIMKTLTQQKKQIPYTSAYSTLGGKHAMKDMNEPTWTHPEERIDSEEHALNLVTAYCKWKPAPFDGSGLLEEALTTYNTQFPTCHPYIGMVYMPPRYSDHIAVCVTLKQALEYEKASQICQNLFSLVLPSLVIERMEDDLRQTVGRASDHSCILDKRCESTRRAQPHRQWQSIQSFLRKPSANLSCNLKTSCAGSLSHSLLPTQGKEVSPEVVVMEDTEENASSKLSGTSRKISLQETAAYVNSEKRIKPCTKQKLDLRYFFKKKKTEK</sequence>
<evidence type="ECO:0000256" key="1">
    <source>
        <dbReference type="ARBA" id="ARBA00001946"/>
    </source>
</evidence>
<keyword evidence="3" id="KW-0378">Hydrolase</keyword>
<dbReference type="PANTHER" id="PTHR22748">
    <property type="entry name" value="AP ENDONUCLEASE"/>
    <property type="match status" value="1"/>
</dbReference>
<name>A0ABQ7J659_9APIC</name>
<reference evidence="5 6" key="1">
    <citation type="journal article" date="2020" name="bioRxiv">
        <title>Metabolic contributions of an alphaproteobacterial endosymbiont in the apicomplexan Cardiosporidium cionae.</title>
        <authorList>
            <person name="Hunter E.S."/>
            <person name="Paight C.J."/>
            <person name="Lane C.E."/>
        </authorList>
    </citation>
    <scope>NUCLEOTIDE SEQUENCE [LARGE SCALE GENOMIC DNA]</scope>
    <source>
        <strain evidence="5">ESH_2018</strain>
    </source>
</reference>